<dbReference type="InterPro" id="IPR036056">
    <property type="entry name" value="Fibrinogen-like_C"/>
</dbReference>
<feature type="chain" id="PRO_5043416187" description="Fibrinogen C-terminal domain-containing protein" evidence="2">
    <location>
        <begin position="25"/>
        <end position="303"/>
    </location>
</feature>
<sequence length="303" mass="34333">MKKLAHYLFASLAFTLFIASGSLAEDGSLARNCQGIREQGHLPVGHYVVYHTVKNKTDAATMVYCDEKDGMQSLKEEAGTKQKYVATNCKDLQDQGMTHNGYSIIYPFLDHPESPVLVFCDQTTQGGGWTAINRRDEHYDEPIDFQRTFEEYAAGFGDINFDFYIGNEIVHSLTDATMNELWVDIEDIDGVTGYAHYQFFHVGPRDAHELFEPPYQMVCSFYEGTIGEGLGYHNGMGFTTFDSDNDEDSCNCAEVCGSGWWYKHCATSNLNGLYGDGYFRWWVTKDHKYILSKAQMMVRPLST</sequence>
<dbReference type="Gene3D" id="3.90.215.10">
    <property type="entry name" value="Gamma Fibrinogen, chain A, domain 1"/>
    <property type="match status" value="1"/>
</dbReference>
<keyword evidence="1" id="KW-1015">Disulfide bond</keyword>
<dbReference type="Pfam" id="PF00147">
    <property type="entry name" value="Fibrinogen_C"/>
    <property type="match status" value="1"/>
</dbReference>
<evidence type="ECO:0000256" key="2">
    <source>
        <dbReference type="SAM" id="SignalP"/>
    </source>
</evidence>
<dbReference type="EMBL" id="CAXKWB010010337">
    <property type="protein sequence ID" value="CAL4097618.1"/>
    <property type="molecule type" value="Genomic_DNA"/>
</dbReference>
<feature type="domain" description="Fibrinogen C-terminal" evidence="3">
    <location>
        <begin position="80"/>
        <end position="302"/>
    </location>
</feature>
<keyword evidence="2" id="KW-0732">Signal</keyword>
<accession>A0AAV2QVV5</accession>
<dbReference type="PROSITE" id="PS00514">
    <property type="entry name" value="FIBRINOGEN_C_1"/>
    <property type="match status" value="1"/>
</dbReference>
<proteinExistence type="predicted"/>
<dbReference type="Proteomes" id="UP001497623">
    <property type="component" value="Unassembled WGS sequence"/>
</dbReference>
<dbReference type="PANTHER" id="PTHR19143">
    <property type="entry name" value="FIBRINOGEN/TENASCIN/ANGIOPOEITIN"/>
    <property type="match status" value="1"/>
</dbReference>
<organism evidence="4 5">
    <name type="scientific">Meganyctiphanes norvegica</name>
    <name type="common">Northern krill</name>
    <name type="synonym">Thysanopoda norvegica</name>
    <dbReference type="NCBI Taxonomy" id="48144"/>
    <lineage>
        <taxon>Eukaryota</taxon>
        <taxon>Metazoa</taxon>
        <taxon>Ecdysozoa</taxon>
        <taxon>Arthropoda</taxon>
        <taxon>Crustacea</taxon>
        <taxon>Multicrustacea</taxon>
        <taxon>Malacostraca</taxon>
        <taxon>Eumalacostraca</taxon>
        <taxon>Eucarida</taxon>
        <taxon>Euphausiacea</taxon>
        <taxon>Euphausiidae</taxon>
        <taxon>Meganyctiphanes</taxon>
    </lineage>
</organism>
<reference evidence="4 5" key="1">
    <citation type="submission" date="2024-05" db="EMBL/GenBank/DDBJ databases">
        <authorList>
            <person name="Wallberg A."/>
        </authorList>
    </citation>
    <scope>NUCLEOTIDE SEQUENCE [LARGE SCALE GENOMIC DNA]</scope>
</reference>
<dbReference type="PROSITE" id="PS51406">
    <property type="entry name" value="FIBRINOGEN_C_2"/>
    <property type="match status" value="1"/>
</dbReference>
<dbReference type="InterPro" id="IPR002181">
    <property type="entry name" value="Fibrinogen_a/b/g_C_dom"/>
</dbReference>
<dbReference type="SUPFAM" id="SSF56496">
    <property type="entry name" value="Fibrinogen C-terminal domain-like"/>
    <property type="match status" value="1"/>
</dbReference>
<feature type="signal peptide" evidence="2">
    <location>
        <begin position="1"/>
        <end position="24"/>
    </location>
</feature>
<evidence type="ECO:0000259" key="3">
    <source>
        <dbReference type="PROSITE" id="PS51406"/>
    </source>
</evidence>
<evidence type="ECO:0000313" key="4">
    <source>
        <dbReference type="EMBL" id="CAL4097618.1"/>
    </source>
</evidence>
<dbReference type="CDD" id="cd00087">
    <property type="entry name" value="FReD"/>
    <property type="match status" value="1"/>
</dbReference>
<dbReference type="NCBIfam" id="NF040941">
    <property type="entry name" value="GGGWT_bact"/>
    <property type="match status" value="1"/>
</dbReference>
<keyword evidence="5" id="KW-1185">Reference proteome</keyword>
<evidence type="ECO:0000313" key="5">
    <source>
        <dbReference type="Proteomes" id="UP001497623"/>
    </source>
</evidence>
<dbReference type="InterPro" id="IPR020837">
    <property type="entry name" value="Fibrinogen_CS"/>
</dbReference>
<gene>
    <name evidence="4" type="ORF">MNOR_LOCUS16033</name>
</gene>
<dbReference type="PANTHER" id="PTHR19143:SF185">
    <property type="entry name" value="ANGIOPOIETIN-RELATED PROTEIN 5"/>
    <property type="match status" value="1"/>
</dbReference>
<comment type="caution">
    <text evidence="4">The sequence shown here is derived from an EMBL/GenBank/DDBJ whole genome shotgun (WGS) entry which is preliminary data.</text>
</comment>
<dbReference type="SMART" id="SM00186">
    <property type="entry name" value="FBG"/>
    <property type="match status" value="1"/>
</dbReference>
<dbReference type="GO" id="GO:0005615">
    <property type="term" value="C:extracellular space"/>
    <property type="evidence" value="ECO:0007669"/>
    <property type="project" value="TreeGrafter"/>
</dbReference>
<name>A0AAV2QVV5_MEGNR</name>
<evidence type="ECO:0000256" key="1">
    <source>
        <dbReference type="ARBA" id="ARBA00023157"/>
    </source>
</evidence>
<dbReference type="InterPro" id="IPR014716">
    <property type="entry name" value="Fibrinogen_a/b/g_C_1"/>
</dbReference>
<protein>
    <recommendedName>
        <fullName evidence="3">Fibrinogen C-terminal domain-containing protein</fullName>
    </recommendedName>
</protein>
<dbReference type="AlphaFoldDB" id="A0AAV2QVV5"/>
<dbReference type="InterPro" id="IPR050373">
    <property type="entry name" value="Fibrinogen_C-term_domain"/>
</dbReference>